<evidence type="ECO:0000256" key="5">
    <source>
        <dbReference type="ARBA" id="ARBA00022692"/>
    </source>
</evidence>
<sequence length="550" mass="63547">MSKRIFAILGLVLILAFFLRFNKVTEIPPALNWDEVSIAYNAYSILNTGKDEWGVFLPIHFKAYGEYKLPAQIYASIPGIAFFGLNELGVRITPVVYGTLTVLLMFFLGRAIFQSSLVGIFAATLLAISPWHIHLTRASFESSFAVFWLVLGVWLLIKGFSDRKWLVFSMVPFAVSVYTYNSARVFTPLFLIAVLLIYRKILLKSWRAIILAIVVFGALMLPLFPYFFSGDRDARFKLVSITDDPGLIPRINENRGNSQLPQPLPRLVHNKISYTSFYFAEHYLAHFSPDFLFVSGAPHKQHHVQGVGELYWFQAPFLLLGLYFLFKNKNRFRWLLITWVLLAFLPVAVTNDSIPHALRTLIAVPFYQMVTAYGIYVAFQLLREKNSKLQLPAGVLLSVVAVVSVWLYLDNYYNVYPKLYSRDWQYGNKQVVGYIKNHQSEYDQIIFTRHFGEPHMFTLFYLRYDPVKFQNDSSLIRFETFDWVRVLKFNKYYFPDLGDTGTKFADIIAQNPGKRLLFIGKDGDFPNNWPRLEKINFLNGDLAFEIVEAK</sequence>
<dbReference type="GO" id="GO:0006493">
    <property type="term" value="P:protein O-linked glycosylation"/>
    <property type="evidence" value="ECO:0007669"/>
    <property type="project" value="InterPro"/>
</dbReference>
<reference evidence="10 11" key="1">
    <citation type="journal article" date="2015" name="Nature">
        <title>rRNA introns, odd ribosomes, and small enigmatic genomes across a large radiation of phyla.</title>
        <authorList>
            <person name="Brown C.T."/>
            <person name="Hug L.A."/>
            <person name="Thomas B.C."/>
            <person name="Sharon I."/>
            <person name="Castelle C.J."/>
            <person name="Singh A."/>
            <person name="Wilkins M.J."/>
            <person name="Williams K.H."/>
            <person name="Banfield J.F."/>
        </authorList>
    </citation>
    <scope>NUCLEOTIDE SEQUENCE [LARGE SCALE GENOMIC DNA]</scope>
</reference>
<keyword evidence="4" id="KW-0808">Transferase</keyword>
<dbReference type="GO" id="GO:0016763">
    <property type="term" value="F:pentosyltransferase activity"/>
    <property type="evidence" value="ECO:0007669"/>
    <property type="project" value="TreeGrafter"/>
</dbReference>
<evidence type="ECO:0000256" key="8">
    <source>
        <dbReference type="SAM" id="Phobius"/>
    </source>
</evidence>
<dbReference type="Proteomes" id="UP000034785">
    <property type="component" value="Unassembled WGS sequence"/>
</dbReference>
<feature type="transmembrane region" description="Helical" evidence="8">
    <location>
        <begin position="361"/>
        <end position="379"/>
    </location>
</feature>
<feature type="transmembrane region" description="Helical" evidence="8">
    <location>
        <begin position="140"/>
        <end position="157"/>
    </location>
</feature>
<dbReference type="GO" id="GO:0009103">
    <property type="term" value="P:lipopolysaccharide biosynthetic process"/>
    <property type="evidence" value="ECO:0007669"/>
    <property type="project" value="UniProtKB-ARBA"/>
</dbReference>
<keyword evidence="5 8" id="KW-0812">Transmembrane</keyword>
<feature type="transmembrane region" description="Helical" evidence="8">
    <location>
        <begin position="209"/>
        <end position="228"/>
    </location>
</feature>
<evidence type="ECO:0000313" key="11">
    <source>
        <dbReference type="Proteomes" id="UP000034785"/>
    </source>
</evidence>
<feature type="transmembrane region" description="Helical" evidence="8">
    <location>
        <begin position="333"/>
        <end position="349"/>
    </location>
</feature>
<organism evidence="10 11">
    <name type="scientific">Candidatus Daviesbacteria bacterium GW2011_GWA2_42_7</name>
    <dbReference type="NCBI Taxonomy" id="1618425"/>
    <lineage>
        <taxon>Bacteria</taxon>
        <taxon>Candidatus Daviesiibacteriota</taxon>
    </lineage>
</organism>
<keyword evidence="6 8" id="KW-1133">Transmembrane helix</keyword>
<feature type="transmembrane region" description="Helical" evidence="8">
    <location>
        <begin position="310"/>
        <end position="326"/>
    </location>
</feature>
<gene>
    <name evidence="10" type="ORF">UV41_C0003G0014</name>
</gene>
<comment type="subcellular location">
    <subcellularLocation>
        <location evidence="1">Cell membrane</location>
        <topology evidence="1">Multi-pass membrane protein</topology>
    </subcellularLocation>
</comment>
<feature type="transmembrane region" description="Helical" evidence="8">
    <location>
        <begin position="95"/>
        <end position="128"/>
    </location>
</feature>
<evidence type="ECO:0000313" key="10">
    <source>
        <dbReference type="EMBL" id="KKS71229.1"/>
    </source>
</evidence>
<proteinExistence type="predicted"/>
<accession>A0A0G1BDI1</accession>
<dbReference type="AlphaFoldDB" id="A0A0G1BDI1"/>
<dbReference type="InterPro" id="IPR050297">
    <property type="entry name" value="LipidA_mod_glycosyltrf_83"/>
</dbReference>
<feature type="transmembrane region" description="Helical" evidence="8">
    <location>
        <begin position="177"/>
        <end position="197"/>
    </location>
</feature>
<name>A0A0G1BDI1_9BACT</name>
<protein>
    <recommendedName>
        <fullName evidence="9">ArnT-like N-terminal domain-containing protein</fullName>
    </recommendedName>
</protein>
<dbReference type="EMBL" id="LCEJ01000003">
    <property type="protein sequence ID" value="KKS71229.1"/>
    <property type="molecule type" value="Genomic_DNA"/>
</dbReference>
<feature type="domain" description="ArnT-like N-terminal" evidence="9">
    <location>
        <begin position="12"/>
        <end position="227"/>
    </location>
</feature>
<keyword evidence="7 8" id="KW-0472">Membrane</keyword>
<dbReference type="PANTHER" id="PTHR33908:SF11">
    <property type="entry name" value="MEMBRANE PROTEIN"/>
    <property type="match status" value="1"/>
</dbReference>
<evidence type="ECO:0000256" key="6">
    <source>
        <dbReference type="ARBA" id="ARBA00022989"/>
    </source>
</evidence>
<dbReference type="GO" id="GO:0000030">
    <property type="term" value="F:mannosyltransferase activity"/>
    <property type="evidence" value="ECO:0007669"/>
    <property type="project" value="InterPro"/>
</dbReference>
<keyword evidence="3" id="KW-0328">Glycosyltransferase</keyword>
<comment type="caution">
    <text evidence="10">The sequence shown here is derived from an EMBL/GenBank/DDBJ whole genome shotgun (WGS) entry which is preliminary data.</text>
</comment>
<evidence type="ECO:0000256" key="1">
    <source>
        <dbReference type="ARBA" id="ARBA00004651"/>
    </source>
</evidence>
<dbReference type="PATRIC" id="fig|1618425.3.peg.66"/>
<evidence type="ECO:0000259" key="9">
    <source>
        <dbReference type="Pfam" id="PF02366"/>
    </source>
</evidence>
<evidence type="ECO:0000256" key="7">
    <source>
        <dbReference type="ARBA" id="ARBA00023136"/>
    </source>
</evidence>
<evidence type="ECO:0000256" key="3">
    <source>
        <dbReference type="ARBA" id="ARBA00022676"/>
    </source>
</evidence>
<evidence type="ECO:0000256" key="4">
    <source>
        <dbReference type="ARBA" id="ARBA00022679"/>
    </source>
</evidence>
<dbReference type="PANTHER" id="PTHR33908">
    <property type="entry name" value="MANNOSYLTRANSFERASE YKCB-RELATED"/>
    <property type="match status" value="1"/>
</dbReference>
<dbReference type="InterPro" id="IPR003342">
    <property type="entry name" value="ArnT-like_N"/>
</dbReference>
<keyword evidence="2" id="KW-1003">Cell membrane</keyword>
<feature type="transmembrane region" description="Helical" evidence="8">
    <location>
        <begin position="391"/>
        <end position="409"/>
    </location>
</feature>
<dbReference type="Pfam" id="PF02366">
    <property type="entry name" value="PMT"/>
    <property type="match status" value="1"/>
</dbReference>
<dbReference type="GO" id="GO:0005886">
    <property type="term" value="C:plasma membrane"/>
    <property type="evidence" value="ECO:0007669"/>
    <property type="project" value="UniProtKB-SubCell"/>
</dbReference>
<evidence type="ECO:0000256" key="2">
    <source>
        <dbReference type="ARBA" id="ARBA00022475"/>
    </source>
</evidence>